<dbReference type="EMBL" id="CAJNOH010002280">
    <property type="protein sequence ID" value="CAF1284150.1"/>
    <property type="molecule type" value="Genomic_DNA"/>
</dbReference>
<sequence length="174" mass="20110">MTITNVYSPTFEQLESMSLTLLETIIDTLLELMKVCMNNIPDCQWLGQWQELAKRIVYGCISKTTSDGEIKALLRILVKTLESFFDIDLIDSVIMCLTRLLSLLSSESKIHKFMSWIALSILQLEETQLYASDLSLLEENLHILGYMLNLFENTNTHQQQTLERIMMDARKPLE</sequence>
<reference evidence="1" key="1">
    <citation type="submission" date="2021-02" db="EMBL/GenBank/DDBJ databases">
        <authorList>
            <person name="Nowell W R."/>
        </authorList>
    </citation>
    <scope>NUCLEOTIDE SEQUENCE</scope>
</reference>
<protein>
    <submittedName>
        <fullName evidence="1">Uncharacterized protein</fullName>
    </submittedName>
</protein>
<dbReference type="EMBL" id="CAJNOL010003429">
    <property type="protein sequence ID" value="CAF1562212.1"/>
    <property type="molecule type" value="Genomic_DNA"/>
</dbReference>
<proteinExistence type="predicted"/>
<evidence type="ECO:0000313" key="2">
    <source>
        <dbReference type="EMBL" id="CAF1562212.1"/>
    </source>
</evidence>
<gene>
    <name evidence="2" type="ORF">JXQ802_LOCUS44451</name>
    <name evidence="1" type="ORF">PYM288_LOCUS29041</name>
</gene>
<evidence type="ECO:0000313" key="4">
    <source>
        <dbReference type="Proteomes" id="UP000663870"/>
    </source>
</evidence>
<evidence type="ECO:0000313" key="3">
    <source>
        <dbReference type="Proteomes" id="UP000663854"/>
    </source>
</evidence>
<dbReference type="Proteomes" id="UP000663870">
    <property type="component" value="Unassembled WGS sequence"/>
</dbReference>
<dbReference type="AlphaFoldDB" id="A0A815CHK3"/>
<keyword evidence="4" id="KW-1185">Reference proteome</keyword>
<evidence type="ECO:0000313" key="1">
    <source>
        <dbReference type="EMBL" id="CAF1284150.1"/>
    </source>
</evidence>
<accession>A0A815CHK3</accession>
<organism evidence="1 3">
    <name type="scientific">Rotaria sordida</name>
    <dbReference type="NCBI Taxonomy" id="392033"/>
    <lineage>
        <taxon>Eukaryota</taxon>
        <taxon>Metazoa</taxon>
        <taxon>Spiralia</taxon>
        <taxon>Gnathifera</taxon>
        <taxon>Rotifera</taxon>
        <taxon>Eurotatoria</taxon>
        <taxon>Bdelloidea</taxon>
        <taxon>Philodinida</taxon>
        <taxon>Philodinidae</taxon>
        <taxon>Rotaria</taxon>
    </lineage>
</organism>
<name>A0A815CHK3_9BILA</name>
<comment type="caution">
    <text evidence="1">The sequence shown here is derived from an EMBL/GenBank/DDBJ whole genome shotgun (WGS) entry which is preliminary data.</text>
</comment>
<dbReference type="Proteomes" id="UP000663854">
    <property type="component" value="Unassembled WGS sequence"/>
</dbReference>